<dbReference type="Gene3D" id="1.25.10.10">
    <property type="entry name" value="Leucine-rich Repeat Variant"/>
    <property type="match status" value="1"/>
</dbReference>
<reference evidence="1 2" key="1">
    <citation type="submission" date="2018-10" db="EMBL/GenBank/DDBJ databases">
        <title>Cohnella sp. M2MS4P-1, whole genome shotgun sequence.</title>
        <authorList>
            <person name="Tuo L."/>
        </authorList>
    </citation>
    <scope>NUCLEOTIDE SEQUENCE [LARGE SCALE GENOMIC DNA]</scope>
    <source>
        <strain evidence="1 2">M2MS4P-1</strain>
    </source>
</reference>
<sequence length="597" mass="67802">MSIELLYELNQEVRRLFIAGGKLAQGDMRLERLQPSLRKMGESAPVFARVAQAVEQTTNPKAENPSAKLLELATLLQSILYTQGQTETNGVQVPLQGASNFKNSAISYRKLSPVLDALTEKGQGRLEIIRQAHEDGLFLDYRLLIPAVNSLDESFAEISDFLESRVIPLYGKAALPVLKERLRLDGGKGDSRRLRLIHSLQGQSDMMLYLEAAKSGSQEVRTTAIELLGDYPIQEQFLLEQADDRRKEVRRAALLALTRIGTPKASDRMYEALISKDRQIAIEPIAQSRDESLIIRVIQYAAIVFDKLKQTSKDEETIEQLLTSLEALRGHRTEGIFELLRSLLSDKAFVGSNNSRLLDTAAQLLVGLHVPEAQAFAVSLKDMHKNKLLDYSFIAALQSLPPEEAYEQFVDYFTGNNKAAAKLLLGTLHHFIPTVYARLTDEGQSDSLAMDPRWLNLFMKMDEAELVSRLAYKPDRQTVNYLKSKCEGRFGYGNDPAIHAFLALFRIGYKEAPELLARTITPEAYNSYYYLYEPHVLLLKMLPGSYSEWLERFAVEEIRSDSMRRQLREVADFIRTKPIELQEDQKGWVQWMRSKMF</sequence>
<dbReference type="Proteomes" id="UP000282076">
    <property type="component" value="Unassembled WGS sequence"/>
</dbReference>
<dbReference type="AlphaFoldDB" id="A0A494XGU3"/>
<keyword evidence="2" id="KW-1185">Reference proteome</keyword>
<gene>
    <name evidence="1" type="ORF">D7Z26_19290</name>
</gene>
<proteinExistence type="predicted"/>
<comment type="caution">
    <text evidence="1">The sequence shown here is derived from an EMBL/GenBank/DDBJ whole genome shotgun (WGS) entry which is preliminary data.</text>
</comment>
<dbReference type="EMBL" id="RBZM01000008">
    <property type="protein sequence ID" value="RKP49965.1"/>
    <property type="molecule type" value="Genomic_DNA"/>
</dbReference>
<name>A0A494XGU3_9BACL</name>
<dbReference type="RefSeq" id="WP_120978649.1">
    <property type="nucleotide sequence ID" value="NZ_RBZM01000008.1"/>
</dbReference>
<evidence type="ECO:0000313" key="2">
    <source>
        <dbReference type="Proteomes" id="UP000282076"/>
    </source>
</evidence>
<organism evidence="1 2">
    <name type="scientific">Cohnella endophytica</name>
    <dbReference type="NCBI Taxonomy" id="2419778"/>
    <lineage>
        <taxon>Bacteria</taxon>
        <taxon>Bacillati</taxon>
        <taxon>Bacillota</taxon>
        <taxon>Bacilli</taxon>
        <taxon>Bacillales</taxon>
        <taxon>Paenibacillaceae</taxon>
        <taxon>Cohnella</taxon>
    </lineage>
</organism>
<dbReference type="SUPFAM" id="SSF48371">
    <property type="entry name" value="ARM repeat"/>
    <property type="match status" value="1"/>
</dbReference>
<protein>
    <submittedName>
        <fullName evidence="1">HEAT repeat domain-containing protein</fullName>
    </submittedName>
</protein>
<dbReference type="OrthoDB" id="83685at2"/>
<dbReference type="Pfam" id="PF13646">
    <property type="entry name" value="HEAT_2"/>
    <property type="match status" value="1"/>
</dbReference>
<dbReference type="InterPro" id="IPR016024">
    <property type="entry name" value="ARM-type_fold"/>
</dbReference>
<dbReference type="InterPro" id="IPR011989">
    <property type="entry name" value="ARM-like"/>
</dbReference>
<evidence type="ECO:0000313" key="1">
    <source>
        <dbReference type="EMBL" id="RKP49965.1"/>
    </source>
</evidence>
<accession>A0A494XGU3</accession>